<name>A0A6I4UIH9_9SPHN</name>
<evidence type="ECO:0000313" key="2">
    <source>
        <dbReference type="EMBL" id="MXP37113.1"/>
    </source>
</evidence>
<dbReference type="EMBL" id="WTYB01000001">
    <property type="protein sequence ID" value="MXP37113.1"/>
    <property type="molecule type" value="Genomic_DNA"/>
</dbReference>
<reference evidence="2 3" key="1">
    <citation type="submission" date="2019-12" db="EMBL/GenBank/DDBJ databases">
        <title>Genomic-based taxomic classification of the family Erythrobacteraceae.</title>
        <authorList>
            <person name="Xu L."/>
        </authorList>
    </citation>
    <scope>NUCLEOTIDE SEQUENCE [LARGE SCALE GENOMIC DNA]</scope>
    <source>
        <strain evidence="2 3">JCM 10282</strain>
    </source>
</reference>
<organism evidence="2 3">
    <name type="scientific">Erythrobacter ramosus</name>
    <dbReference type="NCBI Taxonomy" id="35811"/>
    <lineage>
        <taxon>Bacteria</taxon>
        <taxon>Pseudomonadati</taxon>
        <taxon>Pseudomonadota</taxon>
        <taxon>Alphaproteobacteria</taxon>
        <taxon>Sphingomonadales</taxon>
        <taxon>Erythrobacteraceae</taxon>
        <taxon>Erythrobacter/Porphyrobacter group</taxon>
        <taxon>Erythrobacter</taxon>
    </lineage>
</organism>
<reference evidence="1 4" key="2">
    <citation type="submission" date="2020-08" db="EMBL/GenBank/DDBJ databases">
        <title>Genomic Encyclopedia of Type Strains, Phase IV (KMG-IV): sequencing the most valuable type-strain genomes for metagenomic binning, comparative biology and taxonomic classification.</title>
        <authorList>
            <person name="Goeker M."/>
        </authorList>
    </citation>
    <scope>NUCLEOTIDE SEQUENCE [LARGE SCALE GENOMIC DNA]</scope>
    <source>
        <strain evidence="1 4">DSM 8510</strain>
    </source>
</reference>
<dbReference type="RefSeq" id="WP_160759276.1">
    <property type="nucleotide sequence ID" value="NZ_BAAADZ010000002.1"/>
</dbReference>
<gene>
    <name evidence="1" type="ORF">FHS52_001209</name>
    <name evidence="2" type="ORF">GRI59_00610</name>
</gene>
<evidence type="ECO:0000313" key="3">
    <source>
        <dbReference type="Proteomes" id="UP000430021"/>
    </source>
</evidence>
<dbReference type="EMBL" id="JACICE010000001">
    <property type="protein sequence ID" value="MBB3775266.1"/>
    <property type="molecule type" value="Genomic_DNA"/>
</dbReference>
<accession>A0A6I4UIH9</accession>
<dbReference type="AlphaFoldDB" id="A0A6I4UIH9"/>
<sequence length="330" mass="36549">MATFDLRTGEERFPTLWSALLQEHGEDPQKTPEAVLGIAFLERLDPEQGEWTWLYVGKWASAGLSVFAAALSVLAMVGDGNPVLWLYLAALTGAAAWECDRRLRKPSHRELQARLRTSEQHKWFVRLETCRTKFEAGKGSAMRQRGDGASVIAKEKFAGLNGLRLIVRSGAIDARAKAQELFVEVPRVVLNERVGKRDTIASPMPQAHGDEHDLGLSIVPVAPIRETDHPFTGIAEVAFTRALNTYLEAAPKSVSEKDQFRYVNLETWKIVQGDPCLQTGQIAARVREGAEKRGRHIDYTDDVLGKIVGRSASGTYGAFKAFLIKQGLVR</sequence>
<dbReference type="OrthoDB" id="7605004at2"/>
<protein>
    <submittedName>
        <fullName evidence="2">Uncharacterized protein</fullName>
    </submittedName>
</protein>
<proteinExistence type="predicted"/>
<dbReference type="Proteomes" id="UP000548685">
    <property type="component" value="Unassembled WGS sequence"/>
</dbReference>
<evidence type="ECO:0000313" key="4">
    <source>
        <dbReference type="Proteomes" id="UP000548685"/>
    </source>
</evidence>
<comment type="caution">
    <text evidence="2">The sequence shown here is derived from an EMBL/GenBank/DDBJ whole genome shotgun (WGS) entry which is preliminary data.</text>
</comment>
<dbReference type="Proteomes" id="UP000430021">
    <property type="component" value="Unassembled WGS sequence"/>
</dbReference>
<keyword evidence="4" id="KW-1185">Reference proteome</keyword>
<evidence type="ECO:0000313" key="1">
    <source>
        <dbReference type="EMBL" id="MBB3775266.1"/>
    </source>
</evidence>